<dbReference type="EMBL" id="KB743670">
    <property type="protein sequence ID" value="EOA97490.1"/>
    <property type="molecule type" value="Genomic_DNA"/>
</dbReference>
<sequence>MALQRNFKIMMIKRRPEEKEIVGANAQGTNKFIRAPVAGFLVMVRFSRSYHTRNILALHVIKYDALYVCICEKFRENTFGIAKNKIKKTRNVFADDNVRRSVACQEKGSVQPPLLAGDPCCHRRAWDRSHRASLPLHAAGHISLHPAGHPLLFVALMPSLGWQAECPRAVAIAPRAMWEELQASCVQGAARSVTWGFSNKIKGLGTAFSRRADNAKQKVHTRREGQKPIYINGSPAPPALPLAFYSLPSTDNLYSTRAETARVTKHIKDKVATVIENASAVPKGFPIP</sequence>
<keyword evidence="3" id="KW-1185">Reference proteome</keyword>
<organism evidence="2 3">
    <name type="scientific">Anas platyrhynchos</name>
    <name type="common">Mallard</name>
    <name type="synonym">Anas boschas</name>
    <dbReference type="NCBI Taxonomy" id="8839"/>
    <lineage>
        <taxon>Eukaryota</taxon>
        <taxon>Metazoa</taxon>
        <taxon>Chordata</taxon>
        <taxon>Craniata</taxon>
        <taxon>Vertebrata</taxon>
        <taxon>Euteleostomi</taxon>
        <taxon>Archelosauria</taxon>
        <taxon>Archosauria</taxon>
        <taxon>Dinosauria</taxon>
        <taxon>Saurischia</taxon>
        <taxon>Theropoda</taxon>
        <taxon>Coelurosauria</taxon>
        <taxon>Aves</taxon>
        <taxon>Neognathae</taxon>
        <taxon>Galloanserae</taxon>
        <taxon>Anseriformes</taxon>
        <taxon>Anatidae</taxon>
        <taxon>Anatinae</taxon>
        <taxon>Anas</taxon>
    </lineage>
</organism>
<gene>
    <name evidence="2" type="ORF">Anapl_12543</name>
</gene>
<evidence type="ECO:0000313" key="3">
    <source>
        <dbReference type="Proteomes" id="UP000296049"/>
    </source>
</evidence>
<feature type="region of interest" description="Disordered" evidence="1">
    <location>
        <begin position="213"/>
        <end position="233"/>
    </location>
</feature>
<feature type="compositionally biased region" description="Basic and acidic residues" evidence="1">
    <location>
        <begin position="213"/>
        <end position="226"/>
    </location>
</feature>
<dbReference type="AlphaFoldDB" id="R0JJQ4"/>
<evidence type="ECO:0000256" key="1">
    <source>
        <dbReference type="SAM" id="MobiDB-lite"/>
    </source>
</evidence>
<name>R0JJQ4_ANAPL</name>
<protein>
    <submittedName>
        <fullName evidence="2">Uncharacterized protein</fullName>
    </submittedName>
</protein>
<proteinExistence type="predicted"/>
<evidence type="ECO:0000313" key="2">
    <source>
        <dbReference type="EMBL" id="EOA97490.1"/>
    </source>
</evidence>
<dbReference type="Proteomes" id="UP000296049">
    <property type="component" value="Unassembled WGS sequence"/>
</dbReference>
<accession>R0JJQ4</accession>
<reference evidence="3" key="1">
    <citation type="journal article" date="2013" name="Nat. Genet.">
        <title>The duck genome and transcriptome provide insight into an avian influenza virus reservoir species.</title>
        <authorList>
            <person name="Huang Y."/>
            <person name="Li Y."/>
            <person name="Burt D.W."/>
            <person name="Chen H."/>
            <person name="Zhang Y."/>
            <person name="Qian W."/>
            <person name="Kim H."/>
            <person name="Gan S."/>
            <person name="Zhao Y."/>
            <person name="Li J."/>
            <person name="Yi K."/>
            <person name="Feng H."/>
            <person name="Zhu P."/>
            <person name="Li B."/>
            <person name="Liu Q."/>
            <person name="Fairley S."/>
            <person name="Magor K.E."/>
            <person name="Du Z."/>
            <person name="Hu X."/>
            <person name="Goodman L."/>
            <person name="Tafer H."/>
            <person name="Vignal A."/>
            <person name="Lee T."/>
            <person name="Kim K.W."/>
            <person name="Sheng Z."/>
            <person name="An Y."/>
            <person name="Searle S."/>
            <person name="Herrero J."/>
            <person name="Groenen M.A."/>
            <person name="Crooijmans R.P."/>
            <person name="Faraut T."/>
            <person name="Cai Q."/>
            <person name="Webster R.G."/>
            <person name="Aldridge J.R."/>
            <person name="Warren W.C."/>
            <person name="Bartschat S."/>
            <person name="Kehr S."/>
            <person name="Marz M."/>
            <person name="Stadler P.F."/>
            <person name="Smith J."/>
            <person name="Kraus R.H."/>
            <person name="Zhao Y."/>
            <person name="Ren L."/>
            <person name="Fei J."/>
            <person name="Morisson M."/>
            <person name="Kaiser P."/>
            <person name="Griffin D.K."/>
            <person name="Rao M."/>
            <person name="Pitel F."/>
            <person name="Wang J."/>
            <person name="Li N."/>
        </authorList>
    </citation>
    <scope>NUCLEOTIDE SEQUENCE [LARGE SCALE GENOMIC DNA]</scope>
</reference>